<dbReference type="PIRSF" id="PIRSF006278">
    <property type="entry name" value="ACCD_DCysDesulf"/>
    <property type="match status" value="1"/>
</dbReference>
<name>A0A5B8VGQ1_9BACT</name>
<dbReference type="GO" id="GO:0019148">
    <property type="term" value="F:D-cysteine desulfhydrase activity"/>
    <property type="evidence" value="ECO:0007669"/>
    <property type="project" value="TreeGrafter"/>
</dbReference>
<reference evidence="7 8" key="1">
    <citation type="journal article" date="2016" name="Int. J. Syst. Evol. Microbiol.">
        <title>Panacibacter ginsenosidivorans gen. nov., sp. nov., with ginsenoside converting activity isolated from soil of a ginseng field.</title>
        <authorList>
            <person name="Siddiqi M.Z."/>
            <person name="Muhammad Shafi S."/>
            <person name="Choi K.D."/>
            <person name="Im W.T."/>
        </authorList>
    </citation>
    <scope>NUCLEOTIDE SEQUENCE [LARGE SCALE GENOMIC DNA]</scope>
    <source>
        <strain evidence="7 8">Gsoil1550</strain>
    </source>
</reference>
<protein>
    <submittedName>
        <fullName evidence="7">Pyridoxal-phosphate dependent enzyme</fullName>
    </submittedName>
</protein>
<keyword evidence="8" id="KW-1185">Reference proteome</keyword>
<dbReference type="Gene3D" id="3.40.50.1100">
    <property type="match status" value="2"/>
</dbReference>
<evidence type="ECO:0000313" key="7">
    <source>
        <dbReference type="EMBL" id="QEC70162.1"/>
    </source>
</evidence>
<dbReference type="KEGG" id="pgin:FRZ67_07085"/>
<feature type="domain" description="Tryptophan synthase beta chain-like PALP" evidence="6">
    <location>
        <begin position="30"/>
        <end position="284"/>
    </location>
</feature>
<dbReference type="PANTHER" id="PTHR43780:SF2">
    <property type="entry name" value="1-AMINOCYCLOPROPANE-1-CARBOXYLATE DEAMINASE-RELATED"/>
    <property type="match status" value="1"/>
</dbReference>
<dbReference type="EMBL" id="CP042435">
    <property type="protein sequence ID" value="QEC70162.1"/>
    <property type="molecule type" value="Genomic_DNA"/>
</dbReference>
<evidence type="ECO:0000313" key="8">
    <source>
        <dbReference type="Proteomes" id="UP000321533"/>
    </source>
</evidence>
<dbReference type="AlphaFoldDB" id="A0A5B8VGQ1"/>
<evidence type="ECO:0000256" key="3">
    <source>
        <dbReference type="ARBA" id="ARBA00022898"/>
    </source>
</evidence>
<evidence type="ECO:0000259" key="6">
    <source>
        <dbReference type="Pfam" id="PF00291"/>
    </source>
</evidence>
<dbReference type="InterPro" id="IPR036052">
    <property type="entry name" value="TrpB-like_PALP_sf"/>
</dbReference>
<dbReference type="SUPFAM" id="SSF53686">
    <property type="entry name" value="Tryptophan synthase beta subunit-like PLP-dependent enzymes"/>
    <property type="match status" value="1"/>
</dbReference>
<accession>A0A5B8VGQ1</accession>
<evidence type="ECO:0000256" key="5">
    <source>
        <dbReference type="PIRSR" id="PIRSR006278-2"/>
    </source>
</evidence>
<dbReference type="InterPro" id="IPR027278">
    <property type="entry name" value="ACCD_DCysDesulf"/>
</dbReference>
<comment type="cofactor">
    <cofactor evidence="1">
        <name>pyridoxal 5'-phosphate</name>
        <dbReference type="ChEBI" id="CHEBI:597326"/>
    </cofactor>
</comment>
<dbReference type="Pfam" id="PF00291">
    <property type="entry name" value="PALP"/>
    <property type="match status" value="1"/>
</dbReference>
<keyword evidence="3 5" id="KW-0663">Pyridoxal phosphate</keyword>
<sequence length="299" mass="33385">MEVSIHLEKIITQPIEVNWLHSNNTKLNVLRLDLIHPVISGNKWFKLKYYLATALANKSASIGTFGGAYSNHIVAVAYACKTSGINSIGIIRGEEPSVLSDTLLDAKHYGMKLHFVNRAAYRDTEIIKQHFEDTYWIEEGGYGTEGVKGAAEILAFAKNSQNYSHIICAVGTGTMMAGIIQSAQSHQTIIGISTMKGNFALHEKVKNLLDDKNQNNKYKIMHEYHFGGYAKHPSQLLQFMNETWQHQQLPTDIVYTAKAFYATKQMILENTIPKGSNVLMIHSGGLQGNRSLPDNTLLF</sequence>
<evidence type="ECO:0000256" key="1">
    <source>
        <dbReference type="ARBA" id="ARBA00001933"/>
    </source>
</evidence>
<organism evidence="7 8">
    <name type="scientific">Panacibacter ginsenosidivorans</name>
    <dbReference type="NCBI Taxonomy" id="1813871"/>
    <lineage>
        <taxon>Bacteria</taxon>
        <taxon>Pseudomonadati</taxon>
        <taxon>Bacteroidota</taxon>
        <taxon>Chitinophagia</taxon>
        <taxon>Chitinophagales</taxon>
        <taxon>Chitinophagaceae</taxon>
        <taxon>Panacibacter</taxon>
    </lineage>
</organism>
<dbReference type="Proteomes" id="UP000321533">
    <property type="component" value="Chromosome"/>
</dbReference>
<dbReference type="InterPro" id="IPR001926">
    <property type="entry name" value="TrpB-like_PALP"/>
</dbReference>
<comment type="similarity">
    <text evidence="2">Belongs to the ACC deaminase/D-cysteine desulfhydrase family.</text>
</comment>
<gene>
    <name evidence="7" type="ORF">FRZ67_07085</name>
</gene>
<feature type="active site" description="Nucleophile" evidence="4">
    <location>
        <position position="70"/>
    </location>
</feature>
<feature type="modified residue" description="N6-(pyridoxal phosphate)lysine" evidence="5">
    <location>
        <position position="43"/>
    </location>
</feature>
<evidence type="ECO:0000256" key="4">
    <source>
        <dbReference type="PIRSR" id="PIRSR006278-1"/>
    </source>
</evidence>
<proteinExistence type="inferred from homology"/>
<dbReference type="PANTHER" id="PTHR43780">
    <property type="entry name" value="1-AMINOCYCLOPROPANE-1-CARBOXYLATE DEAMINASE-RELATED"/>
    <property type="match status" value="1"/>
</dbReference>
<dbReference type="OrthoDB" id="9801249at2"/>
<evidence type="ECO:0000256" key="2">
    <source>
        <dbReference type="ARBA" id="ARBA00008639"/>
    </source>
</evidence>